<protein>
    <submittedName>
        <fullName evidence="2">Uncharacterized protein</fullName>
    </submittedName>
</protein>
<evidence type="ECO:0000313" key="2">
    <source>
        <dbReference type="EMBL" id="CAF0854314.1"/>
    </source>
</evidence>
<organism evidence="2 3">
    <name type="scientific">Brachionus calyciflorus</name>
    <dbReference type="NCBI Taxonomy" id="104777"/>
    <lineage>
        <taxon>Eukaryota</taxon>
        <taxon>Metazoa</taxon>
        <taxon>Spiralia</taxon>
        <taxon>Gnathifera</taxon>
        <taxon>Rotifera</taxon>
        <taxon>Eurotatoria</taxon>
        <taxon>Monogononta</taxon>
        <taxon>Pseudotrocha</taxon>
        <taxon>Ploima</taxon>
        <taxon>Brachionidae</taxon>
        <taxon>Brachionus</taxon>
    </lineage>
</organism>
<keyword evidence="1" id="KW-0472">Membrane</keyword>
<dbReference type="Proteomes" id="UP000663879">
    <property type="component" value="Unassembled WGS sequence"/>
</dbReference>
<keyword evidence="1" id="KW-0812">Transmembrane</keyword>
<dbReference type="AlphaFoldDB" id="A0A813WR05"/>
<proteinExistence type="predicted"/>
<keyword evidence="3" id="KW-1185">Reference proteome</keyword>
<dbReference type="EMBL" id="CAJNOC010001317">
    <property type="protein sequence ID" value="CAF0854314.1"/>
    <property type="molecule type" value="Genomic_DNA"/>
</dbReference>
<comment type="caution">
    <text evidence="2">The sequence shown here is derived from an EMBL/GenBank/DDBJ whole genome shotgun (WGS) entry which is preliminary data.</text>
</comment>
<keyword evidence="1" id="KW-1133">Transmembrane helix</keyword>
<name>A0A813WR05_9BILA</name>
<feature type="transmembrane region" description="Helical" evidence="1">
    <location>
        <begin position="38"/>
        <end position="56"/>
    </location>
</feature>
<accession>A0A813WR05</accession>
<reference evidence="2" key="1">
    <citation type="submission" date="2021-02" db="EMBL/GenBank/DDBJ databases">
        <authorList>
            <person name="Nowell W R."/>
        </authorList>
    </citation>
    <scope>NUCLEOTIDE SEQUENCE</scope>
    <source>
        <strain evidence="2">Ploen Becks lab</strain>
    </source>
</reference>
<gene>
    <name evidence="2" type="ORF">OXX778_LOCUS9115</name>
</gene>
<evidence type="ECO:0000256" key="1">
    <source>
        <dbReference type="SAM" id="Phobius"/>
    </source>
</evidence>
<sequence length="96" mass="11132">MFSGISKWLEKFKSVTQTNPQIPKSFKQKNRSIFLNRYAGIVYFIVVWHAFGYVLISSAKKKVDLEGLDMNRVMAQGSKVKKIEINKNFEIKTTEI</sequence>
<evidence type="ECO:0000313" key="3">
    <source>
        <dbReference type="Proteomes" id="UP000663879"/>
    </source>
</evidence>